<protein>
    <submittedName>
        <fullName evidence="7">Uncharacterized protein</fullName>
    </submittedName>
</protein>
<keyword evidence="6" id="KW-0812">Transmembrane</keyword>
<accession>A0A7J7DZY5</accession>
<keyword evidence="2" id="KW-0328">Glycosyltransferase</keyword>
<dbReference type="InterPro" id="IPR044174">
    <property type="entry name" value="BC10-like"/>
</dbReference>
<dbReference type="AlphaFoldDB" id="A0A7J7DZY5"/>
<evidence type="ECO:0000256" key="2">
    <source>
        <dbReference type="ARBA" id="ARBA00022676"/>
    </source>
</evidence>
<dbReference type="PANTHER" id="PTHR31042:SF91">
    <property type="entry name" value="CORE-2_I-BRANCHING BETA-1,6-N-ACETYLGLUCOSAMINYLTRANSFERASE FAMILY PROTEIN"/>
    <property type="match status" value="1"/>
</dbReference>
<gene>
    <name evidence="7" type="ORF">HS088_TW02G00927</name>
</gene>
<evidence type="ECO:0000256" key="1">
    <source>
        <dbReference type="ARBA" id="ARBA00004606"/>
    </source>
</evidence>
<reference evidence="7 8" key="1">
    <citation type="journal article" date="2020" name="Nat. Commun.">
        <title>Genome of Tripterygium wilfordii and identification of cytochrome P450 involved in triptolide biosynthesis.</title>
        <authorList>
            <person name="Tu L."/>
            <person name="Su P."/>
            <person name="Zhang Z."/>
            <person name="Gao L."/>
            <person name="Wang J."/>
            <person name="Hu T."/>
            <person name="Zhou J."/>
            <person name="Zhang Y."/>
            <person name="Zhao Y."/>
            <person name="Liu Y."/>
            <person name="Song Y."/>
            <person name="Tong Y."/>
            <person name="Lu Y."/>
            <person name="Yang J."/>
            <person name="Xu C."/>
            <person name="Jia M."/>
            <person name="Peters R.J."/>
            <person name="Huang L."/>
            <person name="Gao W."/>
        </authorList>
    </citation>
    <scope>NUCLEOTIDE SEQUENCE [LARGE SCALE GENOMIC DNA]</scope>
    <source>
        <strain evidence="8">cv. XIE 37</strain>
        <tissue evidence="7">Leaf</tissue>
    </source>
</reference>
<keyword evidence="8" id="KW-1185">Reference proteome</keyword>
<organism evidence="7 8">
    <name type="scientific">Tripterygium wilfordii</name>
    <name type="common">Thunder God vine</name>
    <dbReference type="NCBI Taxonomy" id="458696"/>
    <lineage>
        <taxon>Eukaryota</taxon>
        <taxon>Viridiplantae</taxon>
        <taxon>Streptophyta</taxon>
        <taxon>Embryophyta</taxon>
        <taxon>Tracheophyta</taxon>
        <taxon>Spermatophyta</taxon>
        <taxon>Magnoliopsida</taxon>
        <taxon>eudicotyledons</taxon>
        <taxon>Gunneridae</taxon>
        <taxon>Pentapetalae</taxon>
        <taxon>rosids</taxon>
        <taxon>fabids</taxon>
        <taxon>Celastrales</taxon>
        <taxon>Celastraceae</taxon>
        <taxon>Tripterygium</taxon>
    </lineage>
</organism>
<evidence type="ECO:0000256" key="6">
    <source>
        <dbReference type="SAM" id="Phobius"/>
    </source>
</evidence>
<name>A0A7J7DZY5_TRIWF</name>
<keyword evidence="4 6" id="KW-0472">Membrane</keyword>
<dbReference type="Pfam" id="PF02485">
    <property type="entry name" value="Branch"/>
    <property type="match status" value="1"/>
</dbReference>
<evidence type="ECO:0000256" key="3">
    <source>
        <dbReference type="ARBA" id="ARBA00022679"/>
    </source>
</evidence>
<dbReference type="InterPro" id="IPR003406">
    <property type="entry name" value="Glyco_trans_14"/>
</dbReference>
<dbReference type="EMBL" id="JAAARO010000002">
    <property type="protein sequence ID" value="KAF5751908.1"/>
    <property type="molecule type" value="Genomic_DNA"/>
</dbReference>
<evidence type="ECO:0000256" key="5">
    <source>
        <dbReference type="ARBA" id="ARBA00023180"/>
    </source>
</evidence>
<dbReference type="GO" id="GO:0016757">
    <property type="term" value="F:glycosyltransferase activity"/>
    <property type="evidence" value="ECO:0007669"/>
    <property type="project" value="UniProtKB-KW"/>
</dbReference>
<proteinExistence type="predicted"/>
<dbReference type="GO" id="GO:0016020">
    <property type="term" value="C:membrane"/>
    <property type="evidence" value="ECO:0007669"/>
    <property type="project" value="UniProtKB-SubCell"/>
</dbReference>
<keyword evidence="5" id="KW-0325">Glycoprotein</keyword>
<dbReference type="Proteomes" id="UP000593562">
    <property type="component" value="Unassembled WGS sequence"/>
</dbReference>
<keyword evidence="6" id="KW-1133">Transmembrane helix</keyword>
<evidence type="ECO:0000313" key="8">
    <source>
        <dbReference type="Proteomes" id="UP000593562"/>
    </source>
</evidence>
<evidence type="ECO:0000313" key="7">
    <source>
        <dbReference type="EMBL" id="KAF5751908.1"/>
    </source>
</evidence>
<comment type="subcellular location">
    <subcellularLocation>
        <location evidence="1">Membrane</location>
        <topology evidence="1">Single-pass type II membrane protein</topology>
    </subcellularLocation>
</comment>
<dbReference type="OrthoDB" id="191334at2759"/>
<comment type="caution">
    <text evidence="7">The sequence shown here is derived from an EMBL/GenBank/DDBJ whole genome shotgun (WGS) entry which is preliminary data.</text>
</comment>
<dbReference type="InParanoid" id="A0A7J7DZY5"/>
<dbReference type="PANTHER" id="PTHR31042">
    <property type="entry name" value="CORE-2/I-BRANCHING BETA-1,6-N-ACETYLGLUCOSAMINYLTRANSFERASE FAMILY PROTEIN-RELATED"/>
    <property type="match status" value="1"/>
</dbReference>
<keyword evidence="3" id="KW-0808">Transferase</keyword>
<evidence type="ECO:0000256" key="4">
    <source>
        <dbReference type="ARBA" id="ARBA00023136"/>
    </source>
</evidence>
<feature type="transmembrane region" description="Helical" evidence="6">
    <location>
        <begin position="25"/>
        <end position="48"/>
    </location>
</feature>
<sequence>MKQYKVTVLVKKDLSRSKKREVRGWSLQIITTIVFFLSIASLVIILGLDDDHVKKFLVSEELCFPELPASSVCSNRSINLEDLIAPKDMLHWTNDEERLLLASMVPGISEYPRNHTPKVAFMFLSWGRLPLAPLWERFFKGHEGLYSIYLHTSPEFSEGPPESSVFHKRRIPSKVRWIHLCSSL</sequence>